<feature type="compositionally biased region" description="Polar residues" evidence="1">
    <location>
        <begin position="403"/>
        <end position="416"/>
    </location>
</feature>
<feature type="compositionally biased region" description="Polar residues" evidence="1">
    <location>
        <begin position="383"/>
        <end position="396"/>
    </location>
</feature>
<evidence type="ECO:0000313" key="3">
    <source>
        <dbReference type="EMBL" id="CAI2360297.1"/>
    </source>
</evidence>
<dbReference type="Proteomes" id="UP001295684">
    <property type="component" value="Unassembled WGS sequence"/>
</dbReference>
<evidence type="ECO:0000313" key="4">
    <source>
        <dbReference type="Proteomes" id="UP001295684"/>
    </source>
</evidence>
<protein>
    <submittedName>
        <fullName evidence="3">Uncharacterized protein</fullName>
    </submittedName>
</protein>
<dbReference type="GO" id="GO:0005634">
    <property type="term" value="C:nucleus"/>
    <property type="evidence" value="ECO:0007669"/>
    <property type="project" value="TreeGrafter"/>
</dbReference>
<gene>
    <name evidence="3" type="ORF">ECRASSUSDP1_LOCUS1597</name>
</gene>
<evidence type="ECO:0000256" key="2">
    <source>
        <dbReference type="SAM" id="Phobius"/>
    </source>
</evidence>
<dbReference type="AlphaFoldDB" id="A0AAD1U162"/>
<dbReference type="GO" id="GO:0007131">
    <property type="term" value="P:reciprocal meiotic recombination"/>
    <property type="evidence" value="ECO:0007669"/>
    <property type="project" value="TreeGrafter"/>
</dbReference>
<sequence>MKKVASFLRTSIVKSDLFPQKVSLTYRGKSSFQTLCGGIFSLIITAIIICYSVRLFVIMFRKQETSKSLNRVYKDIQNYPEDYDLDKDTFVFTFITRDTDTYERHFDPSYITISVVQQTNYYNFSTGVRRTELEERSFSTCNDRYPIIDEAFSGIRDLLKNNTKCLDNYNFTVRGSVFSDIEKSMTLSVSKCVNGTSSVVCKTPAEIEQKLKTTELLMGFTSKYFDFNDYENPIKTTFESKFGSHLDTGFLKTQDYYIQKHEVEDINYFFQFGQSDKSKFYRVAETISRFRTVDSTANQLLQINFYQESQVLYYERTIFSFFDVIGNIGGVFGLLLQAGLFLTNNFSEKYFLTSLFSFLYISDISKKECNLNLNKNVVLPKNSQGSLKRSSNQNETIKPLNVRENSSTNETPASFKNLSDNYHEDLKAHLMMTRRVKFTRSDYCKTLLPFFLNKPKREFEELSDKFSQELDVVEIIHSIRAIKVIMKLMLKEHQQKILSFSTQGQSQLIHIFTDRFNDIPLRDQDTSLKTEQYIDSLIKKLRSIDENEVEKDIRSILDLPNFLPKTQPPLEIHFTDQASKINLLPDEEHKEDPQRNSFRNKTPQLFKLGI</sequence>
<dbReference type="PANTHER" id="PTHR31398">
    <property type="entry name" value="MEIOTIC NUCLEAR DIVISION PROTEIN 1 HOMOLOG"/>
    <property type="match status" value="1"/>
</dbReference>
<keyword evidence="4" id="KW-1185">Reference proteome</keyword>
<feature type="transmembrane region" description="Helical" evidence="2">
    <location>
        <begin position="32"/>
        <end position="57"/>
    </location>
</feature>
<dbReference type="PANTHER" id="PTHR31398:SF0">
    <property type="entry name" value="MEIOTIC NUCLEAR DIVISION PROTEIN 1 HOMOLOG"/>
    <property type="match status" value="1"/>
</dbReference>
<name>A0AAD1U162_EUPCR</name>
<proteinExistence type="predicted"/>
<keyword evidence="2" id="KW-1133">Transmembrane helix</keyword>
<reference evidence="3" key="1">
    <citation type="submission" date="2023-07" db="EMBL/GenBank/DDBJ databases">
        <authorList>
            <consortium name="AG Swart"/>
            <person name="Singh M."/>
            <person name="Singh A."/>
            <person name="Seah K."/>
            <person name="Emmerich C."/>
        </authorList>
    </citation>
    <scope>NUCLEOTIDE SEQUENCE</scope>
    <source>
        <strain evidence="3">DP1</strain>
    </source>
</reference>
<organism evidence="3 4">
    <name type="scientific">Euplotes crassus</name>
    <dbReference type="NCBI Taxonomy" id="5936"/>
    <lineage>
        <taxon>Eukaryota</taxon>
        <taxon>Sar</taxon>
        <taxon>Alveolata</taxon>
        <taxon>Ciliophora</taxon>
        <taxon>Intramacronucleata</taxon>
        <taxon>Spirotrichea</taxon>
        <taxon>Hypotrichia</taxon>
        <taxon>Euplotida</taxon>
        <taxon>Euplotidae</taxon>
        <taxon>Moneuplotes</taxon>
    </lineage>
</organism>
<comment type="caution">
    <text evidence="3">The sequence shown here is derived from an EMBL/GenBank/DDBJ whole genome shotgun (WGS) entry which is preliminary data.</text>
</comment>
<keyword evidence="2" id="KW-0812">Transmembrane</keyword>
<keyword evidence="2" id="KW-0472">Membrane</keyword>
<feature type="region of interest" description="Disordered" evidence="1">
    <location>
        <begin position="383"/>
        <end position="416"/>
    </location>
</feature>
<evidence type="ECO:0000256" key="1">
    <source>
        <dbReference type="SAM" id="MobiDB-lite"/>
    </source>
</evidence>
<accession>A0AAD1U162</accession>
<dbReference type="EMBL" id="CAMPGE010001505">
    <property type="protein sequence ID" value="CAI2360297.1"/>
    <property type="molecule type" value="Genomic_DNA"/>
</dbReference>